<dbReference type="InterPro" id="IPR013990">
    <property type="entry name" value="WHy-dom"/>
</dbReference>
<name>A0ABQ1N9W6_9BURK</name>
<reference evidence="3" key="1">
    <citation type="journal article" date="2019" name="Int. J. Syst. Evol. Microbiol.">
        <title>The Global Catalogue of Microorganisms (GCM) 10K type strain sequencing project: providing services to taxonomists for standard genome sequencing and annotation.</title>
        <authorList>
            <consortium name="The Broad Institute Genomics Platform"/>
            <consortium name="The Broad Institute Genome Sequencing Center for Infectious Disease"/>
            <person name="Wu L."/>
            <person name="Ma J."/>
        </authorList>
    </citation>
    <scope>NUCLEOTIDE SEQUENCE [LARGE SCALE GENOMIC DNA]</scope>
    <source>
        <strain evidence="3">CGMCC 1.15103</strain>
    </source>
</reference>
<protein>
    <recommendedName>
        <fullName evidence="1">Water stress and hypersensitive response domain-containing protein</fullName>
    </recommendedName>
</protein>
<evidence type="ECO:0000313" key="2">
    <source>
        <dbReference type="EMBL" id="GGC63669.1"/>
    </source>
</evidence>
<dbReference type="Pfam" id="PF03168">
    <property type="entry name" value="LEA_2"/>
    <property type="match status" value="1"/>
</dbReference>
<gene>
    <name evidence="2" type="ORF">GCM10011400_59410</name>
</gene>
<dbReference type="Gene3D" id="2.60.40.1820">
    <property type="match status" value="1"/>
</dbReference>
<keyword evidence="3" id="KW-1185">Reference proteome</keyword>
<sequence length="186" mass="19390">MTQAASSEVPVMSFLRVLLSRRHVRHVHLAALLAVVTLTLNGCAGLFGGDPLRVSVAGIEPVDGQGLEMRFNVKLRVQNPNDSAINFDGVSLALELNGKPFASGVSDQSGTVPRFGETVINVPLTVPAFAAVRQVFALAGAVQADATQSGQMPYILRGKLAGGLTGTTRFVDQGTLSLPALGMALP</sequence>
<evidence type="ECO:0000313" key="3">
    <source>
        <dbReference type="Proteomes" id="UP000602004"/>
    </source>
</evidence>
<dbReference type="Proteomes" id="UP000602004">
    <property type="component" value="Unassembled WGS sequence"/>
</dbReference>
<accession>A0ABQ1N9W6</accession>
<evidence type="ECO:0000259" key="1">
    <source>
        <dbReference type="SMART" id="SM00769"/>
    </source>
</evidence>
<dbReference type="EMBL" id="BMHL01000014">
    <property type="protein sequence ID" value="GGC63669.1"/>
    <property type="molecule type" value="Genomic_DNA"/>
</dbReference>
<proteinExistence type="predicted"/>
<feature type="domain" description="Water stress and hypersensitive response" evidence="1">
    <location>
        <begin position="54"/>
        <end position="179"/>
    </location>
</feature>
<organism evidence="2 3">
    <name type="scientific">Paraburkholderia caffeinilytica</name>
    <dbReference type="NCBI Taxonomy" id="1761016"/>
    <lineage>
        <taxon>Bacteria</taxon>
        <taxon>Pseudomonadati</taxon>
        <taxon>Pseudomonadota</taxon>
        <taxon>Betaproteobacteria</taxon>
        <taxon>Burkholderiales</taxon>
        <taxon>Burkholderiaceae</taxon>
        <taxon>Paraburkholderia</taxon>
    </lineage>
</organism>
<dbReference type="SUPFAM" id="SSF117070">
    <property type="entry name" value="LEA14-like"/>
    <property type="match status" value="1"/>
</dbReference>
<dbReference type="SMART" id="SM00769">
    <property type="entry name" value="WHy"/>
    <property type="match status" value="1"/>
</dbReference>
<dbReference type="InterPro" id="IPR004864">
    <property type="entry name" value="LEA_2"/>
</dbReference>
<comment type="caution">
    <text evidence="2">The sequence shown here is derived from an EMBL/GenBank/DDBJ whole genome shotgun (WGS) entry which is preliminary data.</text>
</comment>